<name>A0A2N9I0S1_FAGSY</name>
<proteinExistence type="predicted"/>
<dbReference type="AlphaFoldDB" id="A0A2N9I0S1"/>
<reference evidence="2" key="1">
    <citation type="submission" date="2018-02" db="EMBL/GenBank/DDBJ databases">
        <authorList>
            <person name="Cohen D.B."/>
            <person name="Kent A.D."/>
        </authorList>
    </citation>
    <scope>NUCLEOTIDE SEQUENCE</scope>
</reference>
<accession>A0A2N9I0S1</accession>
<dbReference type="EMBL" id="OIVN01004546">
    <property type="protein sequence ID" value="SPD17988.1"/>
    <property type="molecule type" value="Genomic_DNA"/>
</dbReference>
<organism evidence="2">
    <name type="scientific">Fagus sylvatica</name>
    <name type="common">Beechnut</name>
    <dbReference type="NCBI Taxonomy" id="28930"/>
    <lineage>
        <taxon>Eukaryota</taxon>
        <taxon>Viridiplantae</taxon>
        <taxon>Streptophyta</taxon>
        <taxon>Embryophyta</taxon>
        <taxon>Tracheophyta</taxon>
        <taxon>Spermatophyta</taxon>
        <taxon>Magnoliopsida</taxon>
        <taxon>eudicotyledons</taxon>
        <taxon>Gunneridae</taxon>
        <taxon>Pentapetalae</taxon>
        <taxon>rosids</taxon>
        <taxon>fabids</taxon>
        <taxon>Fagales</taxon>
        <taxon>Fagaceae</taxon>
        <taxon>Fagus</taxon>
    </lineage>
</organism>
<sequence>MAKVPMVKCRKDVLTSTWTCCQGHQHHQNLRGEIPNWMCVLIPQHDNATQVQGPGIRKIQWERRPHDPPCKCTAGKMAPVRRTMNRCLIPDISKIPLTGNAAEWYFTVEEDLSIGKELADTFLAPVWPQLPNRTPDWFDRSENGEEEQHEIFREYTQWWKEMAASGMPPSRRERDDQDLRRYPEEPILRIE</sequence>
<evidence type="ECO:0000256" key="1">
    <source>
        <dbReference type="SAM" id="MobiDB-lite"/>
    </source>
</evidence>
<gene>
    <name evidence="2" type="ORF">FSB_LOCUS45870</name>
</gene>
<feature type="region of interest" description="Disordered" evidence="1">
    <location>
        <begin position="163"/>
        <end position="191"/>
    </location>
</feature>
<protein>
    <submittedName>
        <fullName evidence="2">Uncharacterized protein</fullName>
    </submittedName>
</protein>
<evidence type="ECO:0000313" key="2">
    <source>
        <dbReference type="EMBL" id="SPD17988.1"/>
    </source>
</evidence>
<feature type="compositionally biased region" description="Basic and acidic residues" evidence="1">
    <location>
        <begin position="170"/>
        <end position="191"/>
    </location>
</feature>